<dbReference type="OrthoDB" id="2544694at2759"/>
<reference evidence="1 2" key="1">
    <citation type="submission" date="2015-01" db="EMBL/GenBank/DDBJ databases">
        <title>The Genome Sequence of Exophiala xenobiotica CBS118157.</title>
        <authorList>
            <consortium name="The Broad Institute Genomics Platform"/>
            <person name="Cuomo C."/>
            <person name="de Hoog S."/>
            <person name="Gorbushina A."/>
            <person name="Stielow B."/>
            <person name="Teixiera M."/>
            <person name="Abouelleil A."/>
            <person name="Chapman S.B."/>
            <person name="Priest M."/>
            <person name="Young S.K."/>
            <person name="Wortman J."/>
            <person name="Nusbaum C."/>
            <person name="Birren B."/>
        </authorList>
    </citation>
    <scope>NUCLEOTIDE SEQUENCE [LARGE SCALE GENOMIC DNA]</scope>
    <source>
        <strain evidence="1 2">CBS 118157</strain>
    </source>
</reference>
<dbReference type="InterPro" id="IPR020915">
    <property type="entry name" value="UPF0311"/>
</dbReference>
<evidence type="ECO:0000313" key="1">
    <source>
        <dbReference type="EMBL" id="KIW59972.1"/>
    </source>
</evidence>
<protein>
    <recommendedName>
        <fullName evidence="3">Lipocalin-like domain-containing protein</fullName>
    </recommendedName>
</protein>
<dbReference type="PANTHER" id="PTHR37315:SF1">
    <property type="entry name" value="UPF0311 PROTEIN BLR7842"/>
    <property type="match status" value="1"/>
</dbReference>
<organism evidence="1 2">
    <name type="scientific">Exophiala xenobiotica</name>
    <dbReference type="NCBI Taxonomy" id="348802"/>
    <lineage>
        <taxon>Eukaryota</taxon>
        <taxon>Fungi</taxon>
        <taxon>Dikarya</taxon>
        <taxon>Ascomycota</taxon>
        <taxon>Pezizomycotina</taxon>
        <taxon>Eurotiomycetes</taxon>
        <taxon>Chaetothyriomycetidae</taxon>
        <taxon>Chaetothyriales</taxon>
        <taxon>Herpotrichiellaceae</taxon>
        <taxon>Exophiala</taxon>
    </lineage>
</organism>
<evidence type="ECO:0008006" key="3">
    <source>
        <dbReference type="Google" id="ProtNLM"/>
    </source>
</evidence>
<dbReference type="EMBL" id="KN847317">
    <property type="protein sequence ID" value="KIW59972.1"/>
    <property type="molecule type" value="Genomic_DNA"/>
</dbReference>
<dbReference type="Proteomes" id="UP000054342">
    <property type="component" value="Unassembled WGS sequence"/>
</dbReference>
<evidence type="ECO:0000313" key="2">
    <source>
        <dbReference type="Proteomes" id="UP000054342"/>
    </source>
</evidence>
<dbReference type="AlphaFoldDB" id="A0A0D2DCK1"/>
<dbReference type="RefSeq" id="XP_013320556.1">
    <property type="nucleotide sequence ID" value="XM_013465102.1"/>
</dbReference>
<dbReference type="Pfam" id="PF11578">
    <property type="entry name" value="DUF3237"/>
    <property type="match status" value="1"/>
</dbReference>
<dbReference type="STRING" id="348802.A0A0D2DCK1"/>
<accession>A0A0D2DCK1</accession>
<dbReference type="PANTHER" id="PTHR37315">
    <property type="entry name" value="UPF0311 PROTEIN BLR7842"/>
    <property type="match status" value="1"/>
</dbReference>
<dbReference type="HOGENOM" id="CLU_096872_1_1_1"/>
<dbReference type="GeneID" id="25322137"/>
<keyword evidence="2" id="KW-1185">Reference proteome</keyword>
<gene>
    <name evidence="1" type="ORF">PV05_00229</name>
</gene>
<dbReference type="Gene3D" id="2.40.160.20">
    <property type="match status" value="1"/>
</dbReference>
<name>A0A0D2DCK1_9EURO</name>
<proteinExistence type="predicted"/>
<sequence length="163" mass="18174">MAPSLVPVCTMRAYLHSELADVGPKSSGATRFIANVTDGFIKFNESDIEAQVLPPGGDWPLIDYQANCIYIDARVRAKTEQGEIYLQYKGNVTLDEPMKKLLAGDPDAKSMSFGDTSWFTKVDMETTDSRLKWMETAFIVGQGRWNVDEKGISAEYLVSHLKN</sequence>